<feature type="domain" description="DUF7916" evidence="1">
    <location>
        <begin position="7"/>
        <end position="307"/>
    </location>
</feature>
<dbReference type="EMBL" id="PEBV01000006">
    <property type="protein sequence ID" value="PTQ54097.1"/>
    <property type="molecule type" value="Genomic_DNA"/>
</dbReference>
<evidence type="ECO:0000313" key="3">
    <source>
        <dbReference type="Proteomes" id="UP000244180"/>
    </source>
</evidence>
<evidence type="ECO:0000259" key="1">
    <source>
        <dbReference type="Pfam" id="PF25509"/>
    </source>
</evidence>
<comment type="caution">
    <text evidence="2">The sequence shown here is derived from an EMBL/GenBank/DDBJ whole genome shotgun (WGS) entry which is preliminary data.</text>
</comment>
<evidence type="ECO:0000313" key="2">
    <source>
        <dbReference type="EMBL" id="PTQ54097.1"/>
    </source>
</evidence>
<dbReference type="InterPro" id="IPR011060">
    <property type="entry name" value="RibuloseP-bd_barrel"/>
</dbReference>
<dbReference type="AlphaFoldDB" id="A0A2T5GD31"/>
<protein>
    <submittedName>
        <fullName evidence="2">4-hydroxy-tetrahydrodipicolinate synthase</fullName>
    </submittedName>
</protein>
<organism evidence="2 3">
    <name type="scientific">Hydrogenibacillus schlegelii</name>
    <name type="common">Bacillus schlegelii</name>
    <dbReference type="NCBI Taxonomy" id="1484"/>
    <lineage>
        <taxon>Bacteria</taxon>
        <taxon>Bacillati</taxon>
        <taxon>Bacillota</taxon>
        <taxon>Bacilli</taxon>
        <taxon>Bacillales</taxon>
        <taxon>Bacillales Family X. Incertae Sedis</taxon>
        <taxon>Hydrogenibacillus</taxon>
    </lineage>
</organism>
<sequence>MMIKRILDCDASDFAQMDGRALVKSIRAAEGRTIVAEVIAITPPLFPPISNAELAASFGADLILLNMFDVFQPYVAGVPVEEASQTVAQLRRLIGRPIGLNLEPVDADAEGLEELLSIPKGRRAEKETYEQVKTLGVDFLCLTGNPKTGVTHRSLIQAVRTAREVLGLETMIFAGKMHSAGVSGESGEGIVEASFLKELTAAGADVVLLPAPGTIPGVTVERTAAWVKIVHAQGALAMLTVGTSQESADPETIRSIALMGKMSGADLFHIGDGGPGGVAPPENVMAFSLAIRGRRHTYRRMAASPLR</sequence>
<name>A0A2T5GD31_HYDSH</name>
<reference evidence="2 3" key="1">
    <citation type="submission" date="2017-08" db="EMBL/GenBank/DDBJ databases">
        <title>Burning lignite coal seam in the remote Altai Mountains harbors a hydrogen-driven thermophilic microbial community.</title>
        <authorList>
            <person name="Kadnikov V.V."/>
            <person name="Mardanov A.V."/>
            <person name="Ivasenko D."/>
            <person name="Beletsky A.V."/>
            <person name="Karnachuk O.V."/>
            <person name="Ravin N.V."/>
        </authorList>
    </citation>
    <scope>NUCLEOTIDE SEQUENCE [LARGE SCALE GENOMIC DNA]</scope>
    <source>
        <strain evidence="2">AL33</strain>
    </source>
</reference>
<accession>A0A2T5GD31</accession>
<dbReference type="InterPro" id="IPR057238">
    <property type="entry name" value="DUF7916"/>
</dbReference>
<gene>
    <name evidence="2" type="ORF">HSCHL_0741</name>
</gene>
<proteinExistence type="predicted"/>
<dbReference type="Pfam" id="PF25509">
    <property type="entry name" value="DUF7916"/>
    <property type="match status" value="1"/>
</dbReference>
<dbReference type="SUPFAM" id="SSF51366">
    <property type="entry name" value="Ribulose-phoshate binding barrel"/>
    <property type="match status" value="1"/>
</dbReference>
<dbReference type="Proteomes" id="UP000244180">
    <property type="component" value="Unassembled WGS sequence"/>
</dbReference>